<protein>
    <recommendedName>
        <fullName evidence="3">Protein kinase domain-containing protein</fullName>
    </recommendedName>
</protein>
<evidence type="ECO:0008006" key="3">
    <source>
        <dbReference type="Google" id="ProtNLM"/>
    </source>
</evidence>
<reference evidence="1" key="1">
    <citation type="submission" date="2019-10" db="EMBL/GenBank/DDBJ databases">
        <authorList>
            <person name="Zhang R."/>
            <person name="Pan Y."/>
            <person name="Wang J."/>
            <person name="Ma R."/>
            <person name="Yu S."/>
        </authorList>
    </citation>
    <scope>NUCLEOTIDE SEQUENCE</scope>
    <source>
        <strain evidence="1">LA-IB0</strain>
        <tissue evidence="1">Leaf</tissue>
    </source>
</reference>
<dbReference type="SUPFAM" id="SSF56112">
    <property type="entry name" value="Protein kinase-like (PK-like)"/>
    <property type="match status" value="1"/>
</dbReference>
<sequence>MHRPPAPPRPPPSVYHSLCKVIKQPIRCLPPPSPEENRIEDGEQVTFVTKVEELISSCPFTCTAYVYLKINGVNVKVRKATIEEIDKAPFLTWGDKKCKEDDIQKLFMNMNEPFLNLSTFKDFDTIDEGDSDDGKRKILQYLLPLRTCIFYEHYKMHDPSKSLSRILEDNDYLWESGRLEDKNVVNVVFLCATALVFEEREQSMFYQELLRYTNLFAIVEKFVDYHIREQPAIIDFSDVDVLQFQHFLQDRHVLGTPLTSSVYLCEFDNDTPLRLPEGSYAVKMFHLSDEEKEKGSPNQCFCMSELAYYRIFRHENFAQMIGYCLRPDMNFIVLK</sequence>
<dbReference type="InterPro" id="IPR011009">
    <property type="entry name" value="Kinase-like_dom_sf"/>
</dbReference>
<proteinExistence type="predicted"/>
<accession>A0AAV6XLK6</accession>
<dbReference type="EMBL" id="WHWC01000004">
    <property type="protein sequence ID" value="KAG8383834.1"/>
    <property type="molecule type" value="Genomic_DNA"/>
</dbReference>
<comment type="caution">
    <text evidence="1">The sequence shown here is derived from an EMBL/GenBank/DDBJ whole genome shotgun (WGS) entry which is preliminary data.</text>
</comment>
<organism evidence="1 2">
    <name type="scientific">Buddleja alternifolia</name>
    <dbReference type="NCBI Taxonomy" id="168488"/>
    <lineage>
        <taxon>Eukaryota</taxon>
        <taxon>Viridiplantae</taxon>
        <taxon>Streptophyta</taxon>
        <taxon>Embryophyta</taxon>
        <taxon>Tracheophyta</taxon>
        <taxon>Spermatophyta</taxon>
        <taxon>Magnoliopsida</taxon>
        <taxon>eudicotyledons</taxon>
        <taxon>Gunneridae</taxon>
        <taxon>Pentapetalae</taxon>
        <taxon>asterids</taxon>
        <taxon>lamiids</taxon>
        <taxon>Lamiales</taxon>
        <taxon>Scrophulariaceae</taxon>
        <taxon>Buddlejeae</taxon>
        <taxon>Buddleja</taxon>
    </lineage>
</organism>
<gene>
    <name evidence="1" type="ORF">BUALT_Bualt04G0055000</name>
</gene>
<dbReference type="Proteomes" id="UP000826271">
    <property type="component" value="Unassembled WGS sequence"/>
</dbReference>
<evidence type="ECO:0000313" key="1">
    <source>
        <dbReference type="EMBL" id="KAG8383834.1"/>
    </source>
</evidence>
<name>A0AAV6XLK6_9LAMI</name>
<dbReference type="AlphaFoldDB" id="A0AAV6XLK6"/>
<keyword evidence="2" id="KW-1185">Reference proteome</keyword>
<evidence type="ECO:0000313" key="2">
    <source>
        <dbReference type="Proteomes" id="UP000826271"/>
    </source>
</evidence>